<dbReference type="EMBL" id="MEHK01000001">
    <property type="protein sequence ID" value="OEJ30109.1"/>
    <property type="molecule type" value="Genomic_DNA"/>
</dbReference>
<dbReference type="OrthoDB" id="2987626at2"/>
<comment type="caution">
    <text evidence="2">The sequence shown here is derived from an EMBL/GenBank/DDBJ whole genome shotgun (WGS) entry which is preliminary data.</text>
</comment>
<feature type="region of interest" description="Disordered" evidence="1">
    <location>
        <begin position="285"/>
        <end position="308"/>
    </location>
</feature>
<evidence type="ECO:0000256" key="1">
    <source>
        <dbReference type="SAM" id="MobiDB-lite"/>
    </source>
</evidence>
<evidence type="ECO:0000313" key="3">
    <source>
        <dbReference type="Proteomes" id="UP000095705"/>
    </source>
</evidence>
<organism evidence="2 3">
    <name type="scientific">Streptomyces subrutilus</name>
    <dbReference type="NCBI Taxonomy" id="36818"/>
    <lineage>
        <taxon>Bacteria</taxon>
        <taxon>Bacillati</taxon>
        <taxon>Actinomycetota</taxon>
        <taxon>Actinomycetes</taxon>
        <taxon>Kitasatosporales</taxon>
        <taxon>Streptomycetaceae</taxon>
        <taxon>Streptomyces</taxon>
    </lineage>
</organism>
<accession>A0A1E5PKL1</accession>
<name>A0A1E5PKL1_9ACTN</name>
<protein>
    <submittedName>
        <fullName evidence="2">Uncharacterized protein</fullName>
    </submittedName>
</protein>
<dbReference type="STRING" id="36818.BGK67_00830"/>
<sequence length="308" mass="33465">MDQMTSESVLWLAPPQHLPHSLGTLHEAADRLDRHHAAPDHRRLPEGDPREAAFDEYFAVARCACAPAPLLIDALDDTLATVRAFSRHPDGSPTEPDLDLATHAAGLTMKSGRAEHRTQDTVRHRWIQGHRLFFALTQATVVALRHALRAPSLAGSALGLESAAHFLRASASALRITASFDAQDYHDTVRPSMAPPQAPGGFSGLWSADHRVLVQSLREWGLAAPAKSSSLRPAHRRLVEVLTDVHHAHVGVCSRFVGSGPSLLRGAEPGVQVLDRLCQRRRTALDAAPAGRPAELPDARNENLTLHH</sequence>
<proteinExistence type="predicted"/>
<dbReference type="AlphaFoldDB" id="A0A1E5PKL1"/>
<evidence type="ECO:0000313" key="2">
    <source>
        <dbReference type="EMBL" id="OEJ30109.1"/>
    </source>
</evidence>
<keyword evidence="3" id="KW-1185">Reference proteome</keyword>
<dbReference type="Proteomes" id="UP000095705">
    <property type="component" value="Unassembled WGS sequence"/>
</dbReference>
<dbReference type="RefSeq" id="WP_069918224.1">
    <property type="nucleotide sequence ID" value="NZ_MEHK01000001.1"/>
</dbReference>
<gene>
    <name evidence="2" type="ORF">BGK67_00830</name>
</gene>
<reference evidence="2 3" key="1">
    <citation type="submission" date="2016-08" db="EMBL/GenBank/DDBJ databases">
        <title>The complete genome of Streptomyces subrutilus 10-1-1.</title>
        <authorList>
            <person name="Chen X."/>
        </authorList>
    </citation>
    <scope>NUCLEOTIDE SEQUENCE [LARGE SCALE GENOMIC DNA]</scope>
    <source>
        <strain evidence="2 3">10-1-1</strain>
    </source>
</reference>